<protein>
    <submittedName>
        <fullName evidence="6 7">Influenza virus NS1A-binding protein homolog A-like</fullName>
    </submittedName>
</protein>
<dbReference type="InterPro" id="IPR011043">
    <property type="entry name" value="Gal_Oxase/kelch_b-propeller"/>
</dbReference>
<gene>
    <name evidence="6 7 8 9 10 11 12" type="primary">LOC106067714</name>
</gene>
<reference evidence="6 7" key="1">
    <citation type="submission" date="2025-04" db="UniProtKB">
        <authorList>
            <consortium name="RefSeq"/>
        </authorList>
    </citation>
    <scope>IDENTIFICATION</scope>
</reference>
<feature type="compositionally biased region" description="Polar residues" evidence="3">
    <location>
        <begin position="49"/>
        <end position="58"/>
    </location>
</feature>
<dbReference type="InterPro" id="IPR011333">
    <property type="entry name" value="SKP1/BTB/POZ_sf"/>
</dbReference>
<evidence type="ECO:0000259" key="4">
    <source>
        <dbReference type="PROSITE" id="PS50097"/>
    </source>
</evidence>
<dbReference type="AlphaFoldDB" id="A0A9W3BEQ1"/>
<keyword evidence="2" id="KW-0677">Repeat</keyword>
<dbReference type="InterPro" id="IPR011705">
    <property type="entry name" value="BACK"/>
</dbReference>
<dbReference type="OrthoDB" id="45365at2759"/>
<dbReference type="PANTHER" id="PTHR24412">
    <property type="entry name" value="KELCH PROTEIN"/>
    <property type="match status" value="1"/>
</dbReference>
<dbReference type="Pfam" id="PF01344">
    <property type="entry name" value="Kelch_1"/>
    <property type="match status" value="2"/>
</dbReference>
<organism evidence="5 12">
    <name type="scientific">Biomphalaria glabrata</name>
    <name type="common">Bloodfluke planorb</name>
    <name type="synonym">Freshwater snail</name>
    <dbReference type="NCBI Taxonomy" id="6526"/>
    <lineage>
        <taxon>Eukaryota</taxon>
        <taxon>Metazoa</taxon>
        <taxon>Spiralia</taxon>
        <taxon>Lophotrochozoa</taxon>
        <taxon>Mollusca</taxon>
        <taxon>Gastropoda</taxon>
        <taxon>Heterobranchia</taxon>
        <taxon>Euthyneura</taxon>
        <taxon>Panpulmonata</taxon>
        <taxon>Hygrophila</taxon>
        <taxon>Lymnaeoidea</taxon>
        <taxon>Planorbidae</taxon>
        <taxon>Biomphalaria</taxon>
    </lineage>
</organism>
<evidence type="ECO:0000313" key="10">
    <source>
        <dbReference type="RefSeq" id="XP_055897914.1"/>
    </source>
</evidence>
<evidence type="ECO:0000313" key="7">
    <source>
        <dbReference type="RefSeq" id="XP_013082398.2"/>
    </source>
</evidence>
<evidence type="ECO:0000256" key="1">
    <source>
        <dbReference type="ARBA" id="ARBA00022441"/>
    </source>
</evidence>
<dbReference type="Pfam" id="PF00651">
    <property type="entry name" value="BTB"/>
    <property type="match status" value="1"/>
</dbReference>
<dbReference type="SMART" id="SM00612">
    <property type="entry name" value="Kelch"/>
    <property type="match status" value="6"/>
</dbReference>
<dbReference type="InterPro" id="IPR000210">
    <property type="entry name" value="BTB/POZ_dom"/>
</dbReference>
<evidence type="ECO:0000313" key="12">
    <source>
        <dbReference type="RefSeq" id="XP_055897916.1"/>
    </source>
</evidence>
<dbReference type="RefSeq" id="XP_013082398.2">
    <property type="nucleotide sequence ID" value="XM_013226944.2"/>
</dbReference>
<keyword evidence="1" id="KW-0880">Kelch repeat</keyword>
<dbReference type="PANTHER" id="PTHR24412:SF396">
    <property type="entry name" value="INFLUENZA VIRUS NS1A-BINDING PROTEIN"/>
    <property type="match status" value="1"/>
</dbReference>
<dbReference type="Proteomes" id="UP001165740">
    <property type="component" value="Chromosome 9"/>
</dbReference>
<dbReference type="RefSeq" id="XP_013082397.2">
    <property type="nucleotide sequence ID" value="XM_013226943.2"/>
</dbReference>
<dbReference type="GeneID" id="106067714"/>
<evidence type="ECO:0000313" key="8">
    <source>
        <dbReference type="RefSeq" id="XP_013082399.2"/>
    </source>
</evidence>
<evidence type="ECO:0000313" key="11">
    <source>
        <dbReference type="RefSeq" id="XP_055897915.1"/>
    </source>
</evidence>
<proteinExistence type="predicted"/>
<evidence type="ECO:0000256" key="2">
    <source>
        <dbReference type="ARBA" id="ARBA00022737"/>
    </source>
</evidence>
<evidence type="ECO:0000313" key="9">
    <source>
        <dbReference type="RefSeq" id="XP_055897912.1"/>
    </source>
</evidence>
<feature type="domain" description="BTB" evidence="4">
    <location>
        <begin position="96"/>
        <end position="164"/>
    </location>
</feature>
<dbReference type="SUPFAM" id="SSF50965">
    <property type="entry name" value="Galactose oxidase, central domain"/>
    <property type="match status" value="1"/>
</dbReference>
<dbReference type="Gene3D" id="2.120.10.80">
    <property type="entry name" value="Kelch-type beta propeller"/>
    <property type="match status" value="2"/>
</dbReference>
<evidence type="ECO:0000313" key="6">
    <source>
        <dbReference type="RefSeq" id="XP_013082397.2"/>
    </source>
</evidence>
<dbReference type="CDD" id="cd18306">
    <property type="entry name" value="BTB_POZ_NS1BP"/>
    <property type="match status" value="1"/>
</dbReference>
<feature type="region of interest" description="Disordered" evidence="3">
    <location>
        <begin position="393"/>
        <end position="419"/>
    </location>
</feature>
<dbReference type="Gene3D" id="1.25.40.420">
    <property type="match status" value="1"/>
</dbReference>
<dbReference type="OMA" id="TEIVQDY"/>
<dbReference type="RefSeq" id="XP_055897916.1">
    <property type="nucleotide sequence ID" value="XM_056041941.1"/>
</dbReference>
<keyword evidence="5" id="KW-1185">Reference proteome</keyword>
<dbReference type="PRINTS" id="PR00501">
    <property type="entry name" value="KELCHREPEAT"/>
</dbReference>
<dbReference type="SMART" id="SM00225">
    <property type="entry name" value="BTB"/>
    <property type="match status" value="1"/>
</dbReference>
<dbReference type="Pfam" id="PF07707">
    <property type="entry name" value="BACK"/>
    <property type="match status" value="1"/>
</dbReference>
<dbReference type="RefSeq" id="XP_055897912.1">
    <property type="nucleotide sequence ID" value="XM_056041937.1"/>
</dbReference>
<evidence type="ECO:0000256" key="3">
    <source>
        <dbReference type="SAM" id="MobiDB-lite"/>
    </source>
</evidence>
<dbReference type="PROSITE" id="PS50097">
    <property type="entry name" value="BTB"/>
    <property type="match status" value="1"/>
</dbReference>
<dbReference type="InterPro" id="IPR015915">
    <property type="entry name" value="Kelch-typ_b-propeller"/>
</dbReference>
<evidence type="ECO:0000313" key="5">
    <source>
        <dbReference type="Proteomes" id="UP001165740"/>
    </source>
</evidence>
<name>A0A9W3BEQ1_BIOGL</name>
<feature type="region of interest" description="Disordered" evidence="3">
    <location>
        <begin position="1"/>
        <end position="58"/>
    </location>
</feature>
<accession>A0A9W3BEQ1</accession>
<dbReference type="SUPFAM" id="SSF54695">
    <property type="entry name" value="POZ domain"/>
    <property type="match status" value="1"/>
</dbReference>
<dbReference type="Pfam" id="PF24681">
    <property type="entry name" value="Kelch_KLHDC2_KLHL20_DRC7"/>
    <property type="match status" value="1"/>
</dbReference>
<sequence length="778" mass="85947">MKLLEDNKGLLTPPPESDKMYNPTLPTPSLTKAGNGDESNGAAGKSFPRSKSYQNETSETLELNNGDIIYLDFLEEGHSSFVLEGINKLRKQGQFCDIILVVEDHEIQAHRAVLAACSPFLFDFFSGLEETTEPLPTYKLKHVHYNGFQYLLDYMYTGRLHVPLENVPAVYATSLNLKMETATKICAGFLANHLTTANCLGIRRFTKDVAFKQAVDEYIRSNLKDIMLSKSFFGLTDLQVEVVGLDESITNEVMEQRFFSLVLDWAKENLNDLKPKLDRLVEKVNVLYLQSDNTLKDCAEVEDTVLSSEDDLVQDYKKARRRDKFKIKATSPSTNGNGQLFHKFNINPEEAVSVAEREWSIVAICKTSENAYLAIAVLDGRLMAITAHVRPVPPTNGDQSKEGSIVPDSPPAQSSNRHRLSPVLKKTSITPLQPMSSARCALGAVELDGKLVVCGGYDRGECLRSAETFTIRDNQWTKMADMNRARGRFGAAVLNGVIYVCGGSDGWKELSCVEKYDPATQKWKPVCSMLKERSNHSVVTLNDKLYCIGGCEGQRSITTCECYDPVTNTWFRIASLKTARSQACVCAAEGLLYVIGGTDLWNTLSSVECYDPQTNTWTPRASLNSARRGAGAGLVNGMMIVVGGSDGTQSLVSSEFYDFITNTWSVGPSLISPRANLSVVSVDSRLFAVGGFSGKKFLSSLEWLDQDDLEWFGHVPKLFDAPTQSKTQETIMNGGAVVDAQKEKRETSDVLPVEEKQQVYHINGSSETVPVNEQLGSS</sequence>
<dbReference type="Gene3D" id="3.30.710.10">
    <property type="entry name" value="Potassium Channel Kv1.1, Chain A"/>
    <property type="match status" value="1"/>
</dbReference>
<dbReference type="KEGG" id="bgt:106067714"/>
<dbReference type="RefSeq" id="XP_013082399.2">
    <property type="nucleotide sequence ID" value="XM_013226945.2"/>
</dbReference>
<dbReference type="RefSeq" id="XP_055897914.1">
    <property type="nucleotide sequence ID" value="XM_056041939.1"/>
</dbReference>
<dbReference type="InterPro" id="IPR006652">
    <property type="entry name" value="Kelch_1"/>
</dbReference>
<dbReference type="RefSeq" id="XP_055897915.1">
    <property type="nucleotide sequence ID" value="XM_056041940.1"/>
</dbReference>